<evidence type="ECO:0000313" key="1">
    <source>
        <dbReference type="EMBL" id="SBT79186.1"/>
    </source>
</evidence>
<accession>A0A1C3KY63</accession>
<evidence type="ECO:0000313" key="2">
    <source>
        <dbReference type="Proteomes" id="UP000219799"/>
    </source>
</evidence>
<feature type="non-terminal residue" evidence="1">
    <location>
        <position position="1"/>
    </location>
</feature>
<dbReference type="Gene3D" id="1.20.910.10">
    <property type="entry name" value="Heme oxygenase-like"/>
    <property type="match status" value="1"/>
</dbReference>
<dbReference type="SUPFAM" id="SSF48613">
    <property type="entry name" value="Heme oxygenase-like"/>
    <property type="match status" value="1"/>
</dbReference>
<organism evidence="1 2">
    <name type="scientific">Plasmodium malariae</name>
    <dbReference type="NCBI Taxonomy" id="5858"/>
    <lineage>
        <taxon>Eukaryota</taxon>
        <taxon>Sar</taxon>
        <taxon>Alveolata</taxon>
        <taxon>Apicomplexa</taxon>
        <taxon>Aconoidasida</taxon>
        <taxon>Haemosporida</taxon>
        <taxon>Plasmodiidae</taxon>
        <taxon>Plasmodium</taxon>
        <taxon>Plasmodium (Plasmodium)</taxon>
    </lineage>
</organism>
<feature type="non-terminal residue" evidence="1">
    <location>
        <position position="121"/>
    </location>
</feature>
<proteinExistence type="predicted"/>
<protein>
    <submittedName>
        <fullName evidence="1">Heme oxygenase, putative</fullName>
    </submittedName>
</protein>
<dbReference type="VEuPathDB" id="PlasmoDB:PmUG01_08027900"/>
<name>A0A1C3KY63_PLAMA</name>
<sequence length="121" mass="14663">LFVRSEVLPKLAKIENEKLKEREKFREIFKHINDYNSNFSRQIFMQFLIDLYNIFLKIDEFFLNCKDFSLLTYTGPMLLTNHLYDDIMYLTSVVENSDDITVSQYGREYIAHLEELFKRDK</sequence>
<dbReference type="AlphaFoldDB" id="A0A1C3KY63"/>
<gene>
    <name evidence="1" type="primary">HO</name>
    <name evidence="1" type="ORF">PMLGA01_080014800</name>
</gene>
<dbReference type="EMBL" id="LT594496">
    <property type="protein sequence ID" value="SBT79186.1"/>
    <property type="molecule type" value="Genomic_DNA"/>
</dbReference>
<dbReference type="InterPro" id="IPR016084">
    <property type="entry name" value="Haem_Oase-like_multi-hlx"/>
</dbReference>
<dbReference type="Proteomes" id="UP000219799">
    <property type="component" value="Chromosome 8"/>
</dbReference>
<reference evidence="1 2" key="1">
    <citation type="submission" date="2016-06" db="EMBL/GenBank/DDBJ databases">
        <authorList>
            <consortium name="Pathogen Informatics"/>
        </authorList>
    </citation>
    <scope>NUCLEOTIDE SEQUENCE [LARGE SCALE GENOMIC DNA]</scope>
    <source>
        <strain evidence="1">PmlGA01</strain>
    </source>
</reference>